<dbReference type="RefSeq" id="WP_073400391.1">
    <property type="nucleotide sequence ID" value="NZ_FQTV01000005.1"/>
</dbReference>
<dbReference type="Proteomes" id="UP000184509">
    <property type="component" value="Unassembled WGS sequence"/>
</dbReference>
<dbReference type="PROSITE" id="PS51257">
    <property type="entry name" value="PROKAR_LIPOPROTEIN"/>
    <property type="match status" value="1"/>
</dbReference>
<dbReference type="EMBL" id="FQTV01000005">
    <property type="protein sequence ID" value="SHF13205.1"/>
    <property type="molecule type" value="Genomic_DNA"/>
</dbReference>
<evidence type="ECO:0008006" key="4">
    <source>
        <dbReference type="Google" id="ProtNLM"/>
    </source>
</evidence>
<dbReference type="STRING" id="1297750.SAMN05444405_105174"/>
<keyword evidence="3" id="KW-1185">Reference proteome</keyword>
<dbReference type="InterPro" id="IPR014508">
    <property type="entry name" value="UCP020555_TPR-like"/>
</dbReference>
<reference evidence="2 3" key="1">
    <citation type="submission" date="2016-11" db="EMBL/GenBank/DDBJ databases">
        <authorList>
            <person name="Jaros S."/>
            <person name="Januszkiewicz K."/>
            <person name="Wedrychowicz H."/>
        </authorList>
    </citation>
    <scope>NUCLEOTIDE SEQUENCE [LARGE SCALE GENOMIC DNA]</scope>
    <source>
        <strain evidence="2 3">DSM 26991</strain>
    </source>
</reference>
<organism evidence="2 3">
    <name type="scientific">Bacteroides luti</name>
    <dbReference type="NCBI Taxonomy" id="1297750"/>
    <lineage>
        <taxon>Bacteria</taxon>
        <taxon>Pseudomonadati</taxon>
        <taxon>Bacteroidota</taxon>
        <taxon>Bacteroidia</taxon>
        <taxon>Bacteroidales</taxon>
        <taxon>Bacteroidaceae</taxon>
        <taxon>Bacteroides</taxon>
    </lineage>
</organism>
<protein>
    <recommendedName>
        <fullName evidence="4">DUF4810 domain-containing protein</fullName>
    </recommendedName>
</protein>
<sequence length="117" mass="13472">MKIKLICVACFALFLSSCTTQQSALYSWKNYEKTSYNYYKKQTPESTEALLNTYAILIAKQDQGTRKVVPPGTYAEYGFLLAQTGKKEEGISMMKKEIEVYPESKVFIERIIKMLEK</sequence>
<evidence type="ECO:0000256" key="1">
    <source>
        <dbReference type="SAM" id="SignalP"/>
    </source>
</evidence>
<evidence type="ECO:0000313" key="3">
    <source>
        <dbReference type="Proteomes" id="UP000184509"/>
    </source>
</evidence>
<feature type="signal peptide" evidence="1">
    <location>
        <begin position="1"/>
        <end position="23"/>
    </location>
</feature>
<proteinExistence type="predicted"/>
<name>A0A1M4Z5E5_9BACE</name>
<dbReference type="OrthoDB" id="9800218at2"/>
<evidence type="ECO:0000313" key="2">
    <source>
        <dbReference type="EMBL" id="SHF13205.1"/>
    </source>
</evidence>
<dbReference type="PIRSF" id="PIRSF020555">
    <property type="entry name" value="UCP020555"/>
    <property type="match status" value="1"/>
</dbReference>
<dbReference type="Pfam" id="PF16068">
    <property type="entry name" value="DUF4810"/>
    <property type="match status" value="1"/>
</dbReference>
<keyword evidence="1" id="KW-0732">Signal</keyword>
<dbReference type="AlphaFoldDB" id="A0A1M4Z5E5"/>
<gene>
    <name evidence="2" type="ORF">SAMN05444405_105174</name>
</gene>
<feature type="chain" id="PRO_5012024974" description="DUF4810 domain-containing protein" evidence="1">
    <location>
        <begin position="24"/>
        <end position="117"/>
    </location>
</feature>
<accession>A0A1M4Z5E5</accession>